<evidence type="ECO:0000259" key="8">
    <source>
        <dbReference type="PROSITE" id="PS51002"/>
    </source>
</evidence>
<dbReference type="Proteomes" id="UP001500767">
    <property type="component" value="Unassembled WGS sequence"/>
</dbReference>
<evidence type="ECO:0000256" key="1">
    <source>
        <dbReference type="ARBA" id="ARBA00001971"/>
    </source>
</evidence>
<dbReference type="EC" id="7.1.1.8" evidence="2"/>
<protein>
    <recommendedName>
        <fullName evidence="3">Cytochrome bc1 complex cytochrome b subunit</fullName>
        <ecNumber evidence="2">7.1.1.8</ecNumber>
    </recommendedName>
    <alternativeName>
        <fullName evidence="5">Cytochrome bc1 reductase complex subunit QcrB</fullName>
    </alternativeName>
</protein>
<evidence type="ECO:0000256" key="4">
    <source>
        <dbReference type="ARBA" id="ARBA00029351"/>
    </source>
</evidence>
<dbReference type="EMBL" id="BAAAYR010000001">
    <property type="protein sequence ID" value="GAA3562271.1"/>
    <property type="molecule type" value="Genomic_DNA"/>
</dbReference>
<feature type="transmembrane region" description="Helical" evidence="7">
    <location>
        <begin position="61"/>
        <end position="85"/>
    </location>
</feature>
<dbReference type="Pfam" id="PF13631">
    <property type="entry name" value="Cytochrom_B_N_2"/>
    <property type="match status" value="1"/>
</dbReference>
<dbReference type="RefSeq" id="WP_204911353.1">
    <property type="nucleotide sequence ID" value="NZ_BAAAYR010000001.1"/>
</dbReference>
<feature type="transmembrane region" description="Helical" evidence="7">
    <location>
        <begin position="393"/>
        <end position="411"/>
    </location>
</feature>
<proteinExistence type="predicted"/>
<keyword evidence="7" id="KW-1133">Transmembrane helix</keyword>
<dbReference type="InterPro" id="IPR016174">
    <property type="entry name" value="Di-haem_cyt_TM"/>
</dbReference>
<evidence type="ECO:0000256" key="2">
    <source>
        <dbReference type="ARBA" id="ARBA00012951"/>
    </source>
</evidence>
<feature type="transmembrane region" description="Helical" evidence="7">
    <location>
        <begin position="162"/>
        <end position="182"/>
    </location>
</feature>
<dbReference type="PANTHER" id="PTHR19271">
    <property type="entry name" value="CYTOCHROME B"/>
    <property type="match status" value="1"/>
</dbReference>
<feature type="transmembrane region" description="Helical" evidence="7">
    <location>
        <begin position="129"/>
        <end position="150"/>
    </location>
</feature>
<evidence type="ECO:0000256" key="6">
    <source>
        <dbReference type="SAM" id="MobiDB-lite"/>
    </source>
</evidence>
<dbReference type="Gene3D" id="1.20.810.10">
    <property type="entry name" value="Cytochrome Bc1 Complex, Chain C"/>
    <property type="match status" value="1"/>
</dbReference>
<feature type="transmembrane region" description="Helical" evidence="7">
    <location>
        <begin position="281"/>
        <end position="301"/>
    </location>
</feature>
<keyword evidence="10" id="KW-1185">Reference proteome</keyword>
<organism evidence="9 10">
    <name type="scientific">Microlunatus spumicola</name>
    <dbReference type="NCBI Taxonomy" id="81499"/>
    <lineage>
        <taxon>Bacteria</taxon>
        <taxon>Bacillati</taxon>
        <taxon>Actinomycetota</taxon>
        <taxon>Actinomycetes</taxon>
        <taxon>Propionibacteriales</taxon>
        <taxon>Propionibacteriaceae</taxon>
        <taxon>Microlunatus</taxon>
    </lineage>
</organism>
<dbReference type="SUPFAM" id="SSF81342">
    <property type="entry name" value="Transmembrane di-heme cytochromes"/>
    <property type="match status" value="1"/>
</dbReference>
<comment type="caution">
    <text evidence="9">The sequence shown here is derived from an EMBL/GenBank/DDBJ whole genome shotgun (WGS) entry which is preliminary data.</text>
</comment>
<dbReference type="PROSITE" id="PS51002">
    <property type="entry name" value="CYTB_NTER"/>
    <property type="match status" value="1"/>
</dbReference>
<evidence type="ECO:0000256" key="5">
    <source>
        <dbReference type="ARBA" id="ARBA00029568"/>
    </source>
</evidence>
<reference evidence="10" key="1">
    <citation type="journal article" date="2019" name="Int. J. Syst. Evol. Microbiol.">
        <title>The Global Catalogue of Microorganisms (GCM) 10K type strain sequencing project: providing services to taxonomists for standard genome sequencing and annotation.</title>
        <authorList>
            <consortium name="The Broad Institute Genomics Platform"/>
            <consortium name="The Broad Institute Genome Sequencing Center for Infectious Disease"/>
            <person name="Wu L."/>
            <person name="Ma J."/>
        </authorList>
    </citation>
    <scope>NUCLEOTIDE SEQUENCE [LARGE SCALE GENOMIC DNA]</scope>
    <source>
        <strain evidence="10">JCM 16540</strain>
    </source>
</reference>
<gene>
    <name evidence="9" type="ORF">GCM10022197_17360</name>
</gene>
<keyword evidence="7" id="KW-0812">Transmembrane</keyword>
<evidence type="ECO:0000256" key="7">
    <source>
        <dbReference type="SAM" id="Phobius"/>
    </source>
</evidence>
<feature type="transmembrane region" description="Helical" evidence="7">
    <location>
        <begin position="228"/>
        <end position="253"/>
    </location>
</feature>
<evidence type="ECO:0000313" key="9">
    <source>
        <dbReference type="EMBL" id="GAA3562271.1"/>
    </source>
</evidence>
<sequence>MARPAATVSDAPAVQAATPKQELGPVFKLAAGPADYLDQRLGVAKLSRPFIRKVFPDHWSFLLGEVALYSFVVLLLTGVFLTIWYKPSMAEVEYDGTYQLLRGLTMSQSYESSLQLSFDIRGGLLVRQIHHWSAMLFLAAMLAHMLRVFFTGAFRKPRELNYLLGVGLILTGLIEGFAGYSLPDDLLSGTGLRFVDGLIRAIPLIGTWAEFFVFGGEFPGDIIVARLYMVHILLLPAIILGLIAAHLALVVYLKHTQFPGPGRNETNVVGYPIFPVYMAKAGGFFFIVFGVLVLMGGLMQINPIWTYGPYNPAEVTAGSQPDWYMGFVEGAIRIMPNWESHIGGTTWSWNVAIPGLGVMGLFFGLMAAYPFLEAWVTKDKAEHHILERPRNNPTRTGLGVAAMTAYGMLWIGGGNDLVATQFHVSLNAVTYILRVAVFVAPVLAFMITKRICIGLQRSDEERLLHGAETGIIERDPSGSYSERHAPISQGEAWTLTQHRQYAALMPAESDPDLTDGQLQRENLRRRASRFYFIDTLRKPTRAELEAAQHHGDGHDGHEIESGHNGNGQNGNGNGHNGNGNGHHSIEAGEKTSGAVPSQ</sequence>
<feature type="transmembrane region" description="Helical" evidence="7">
    <location>
        <begin position="347"/>
        <end position="372"/>
    </location>
</feature>
<evidence type="ECO:0000256" key="3">
    <source>
        <dbReference type="ARBA" id="ARBA00016116"/>
    </source>
</evidence>
<name>A0ABP6X710_9ACTN</name>
<feature type="domain" description="Cytochrome b/b6 N-terminal region profile" evidence="8">
    <location>
        <begin position="33"/>
        <end position="259"/>
    </location>
</feature>
<evidence type="ECO:0000313" key="10">
    <source>
        <dbReference type="Proteomes" id="UP001500767"/>
    </source>
</evidence>
<comment type="catalytic activity">
    <reaction evidence="4">
        <text>a quinol + 2 Fe(III)-[cytochrome c](out) = a quinone + 2 Fe(II)-[cytochrome c](out) + 2 H(+)(out)</text>
        <dbReference type="Rhea" id="RHEA:11484"/>
        <dbReference type="Rhea" id="RHEA-COMP:10350"/>
        <dbReference type="Rhea" id="RHEA-COMP:14399"/>
        <dbReference type="ChEBI" id="CHEBI:15378"/>
        <dbReference type="ChEBI" id="CHEBI:24646"/>
        <dbReference type="ChEBI" id="CHEBI:29033"/>
        <dbReference type="ChEBI" id="CHEBI:29034"/>
        <dbReference type="ChEBI" id="CHEBI:132124"/>
        <dbReference type="EC" id="7.1.1.8"/>
    </reaction>
</comment>
<feature type="region of interest" description="Disordered" evidence="6">
    <location>
        <begin position="545"/>
        <end position="598"/>
    </location>
</feature>
<feature type="transmembrane region" description="Helical" evidence="7">
    <location>
        <begin position="431"/>
        <end position="448"/>
    </location>
</feature>
<accession>A0ABP6X710</accession>
<dbReference type="InterPro" id="IPR027387">
    <property type="entry name" value="Cytb/b6-like_sf"/>
</dbReference>
<dbReference type="InterPro" id="IPR005797">
    <property type="entry name" value="Cyt_b/b6_N"/>
</dbReference>
<dbReference type="PANTHER" id="PTHR19271:SF16">
    <property type="entry name" value="CYTOCHROME B"/>
    <property type="match status" value="1"/>
</dbReference>
<feature type="compositionally biased region" description="Basic and acidic residues" evidence="6">
    <location>
        <begin position="545"/>
        <end position="561"/>
    </location>
</feature>
<feature type="compositionally biased region" description="Gly residues" evidence="6">
    <location>
        <begin position="564"/>
        <end position="580"/>
    </location>
</feature>
<keyword evidence="7" id="KW-0472">Membrane</keyword>
<comment type="cofactor">
    <cofactor evidence="1">
        <name>heme</name>
        <dbReference type="ChEBI" id="CHEBI:30413"/>
    </cofactor>
</comment>